<keyword evidence="1" id="KW-0472">Membrane</keyword>
<feature type="transmembrane region" description="Helical" evidence="1">
    <location>
        <begin position="256"/>
        <end position="277"/>
    </location>
</feature>
<keyword evidence="1" id="KW-1133">Transmembrane helix</keyword>
<feature type="transmembrane region" description="Helical" evidence="1">
    <location>
        <begin position="101"/>
        <end position="119"/>
    </location>
</feature>
<feature type="transmembrane region" description="Helical" evidence="1">
    <location>
        <begin position="284"/>
        <end position="304"/>
    </location>
</feature>
<dbReference type="EMBL" id="JAXBLV010000222">
    <property type="protein sequence ID" value="MDY3562788.1"/>
    <property type="molecule type" value="Genomic_DNA"/>
</dbReference>
<evidence type="ECO:0000313" key="2">
    <source>
        <dbReference type="EMBL" id="MDY3562788.1"/>
    </source>
</evidence>
<evidence type="ECO:0000313" key="3">
    <source>
        <dbReference type="Proteomes" id="UP001272242"/>
    </source>
</evidence>
<feature type="transmembrane region" description="Helical" evidence="1">
    <location>
        <begin position="139"/>
        <end position="160"/>
    </location>
</feature>
<name>A0ABU5F5D0_9BACT</name>
<keyword evidence="1" id="KW-0812">Transmembrane</keyword>
<dbReference type="Proteomes" id="UP001272242">
    <property type="component" value="Unassembled WGS sequence"/>
</dbReference>
<feature type="transmembrane region" description="Helical" evidence="1">
    <location>
        <begin position="354"/>
        <end position="374"/>
    </location>
</feature>
<keyword evidence="3" id="KW-1185">Reference proteome</keyword>
<feature type="transmembrane region" description="Helical" evidence="1">
    <location>
        <begin position="410"/>
        <end position="428"/>
    </location>
</feature>
<dbReference type="RefSeq" id="WP_320689063.1">
    <property type="nucleotide sequence ID" value="NZ_JAXBLV010000222.1"/>
</dbReference>
<feature type="transmembrane region" description="Helical" evidence="1">
    <location>
        <begin position="167"/>
        <end position="198"/>
    </location>
</feature>
<feature type="transmembrane region" description="Helical" evidence="1">
    <location>
        <begin position="324"/>
        <end position="342"/>
    </location>
</feature>
<protein>
    <submittedName>
        <fullName evidence="2">Glycosyltransferase family 39 protein</fullName>
    </submittedName>
</protein>
<reference evidence="3" key="1">
    <citation type="journal article" date="2023" name="Mar. Drugs">
        <title>Gemmata algarum, a Novel Planctomycete Isolated from an Algal Mat, Displays Antimicrobial Activity.</title>
        <authorList>
            <person name="Kumar G."/>
            <person name="Kallscheuer N."/>
            <person name="Kashif M."/>
            <person name="Ahamad S."/>
            <person name="Jagadeeshwari U."/>
            <person name="Pannikurungottu S."/>
            <person name="Haufschild T."/>
            <person name="Kabuu M."/>
            <person name="Sasikala C."/>
            <person name="Jogler C."/>
            <person name="Ramana C."/>
        </authorList>
    </citation>
    <scope>NUCLEOTIDE SEQUENCE [LARGE SCALE GENOMIC DNA]</scope>
    <source>
        <strain evidence="3">JC673</strain>
    </source>
</reference>
<feature type="transmembrane region" description="Helical" evidence="1">
    <location>
        <begin position="380"/>
        <end position="398"/>
    </location>
</feature>
<sequence>MNAERLSASAPLTGRRLPFVLAALVTLANVAKPVTVDDTAYLLFARHISSHPTDPYGFTLFWWDRPEPAMEVLCPPVVPYWLAAGMTLFGEHVGLLKLWHFPFVLLLSWALNALLVRFARGVEGVALPVLMLSPAVLPALNLMLDVPALALALASVELFIRAAERGLGLAALAGCVAGLAMQTKYSAFVAPAVIAWYGMTHRRVLPAVCAVFAAVALFAGWELLLVAKYGRSHFAFHASSSGGGGLSAFVESKFALLAPLGGYLGCLAVGSGLLALSALRISRLWITGAAAVWCLGFGLLATLPRRCTVVPNLNLVSAYWQLSGLIWLMAGAGCLGVLLFRVRTGLGVRVNRGALFLAGWLLIELAAAIGLTPFPAARRVIGVSIVLGLVAAHALSRVCRLHPDRLPSRWVVGAGAGAGLLVAAIDTLDAYPEKLCAKEAALRVARARAEEPLSAGQVWYVGHWGFQYYCERAGMRPLIAQQTEARAGDYLVVPEYPPDDPFPRPYAGFDVRHPPEWVADDLGGITVDDLLSAKTVPNYYGGAGPVTGRDHPRLQVRVYRLRTDWVMP</sequence>
<gene>
    <name evidence="2" type="ORF">R5W23_004267</name>
</gene>
<proteinExistence type="predicted"/>
<evidence type="ECO:0000256" key="1">
    <source>
        <dbReference type="SAM" id="Phobius"/>
    </source>
</evidence>
<feature type="transmembrane region" description="Helical" evidence="1">
    <location>
        <begin position="204"/>
        <end position="227"/>
    </location>
</feature>
<comment type="caution">
    <text evidence="2">The sequence shown here is derived from an EMBL/GenBank/DDBJ whole genome shotgun (WGS) entry which is preliminary data.</text>
</comment>
<organism evidence="2 3">
    <name type="scientific">Gemmata algarum</name>
    <dbReference type="NCBI Taxonomy" id="2975278"/>
    <lineage>
        <taxon>Bacteria</taxon>
        <taxon>Pseudomonadati</taxon>
        <taxon>Planctomycetota</taxon>
        <taxon>Planctomycetia</taxon>
        <taxon>Gemmatales</taxon>
        <taxon>Gemmataceae</taxon>
        <taxon>Gemmata</taxon>
    </lineage>
</organism>
<accession>A0ABU5F5D0</accession>